<keyword evidence="4" id="KW-0238">DNA-binding</keyword>
<evidence type="ECO:0000256" key="6">
    <source>
        <dbReference type="PIRSR" id="PIRSR606118-50"/>
    </source>
</evidence>
<dbReference type="PROSITE" id="PS00398">
    <property type="entry name" value="RECOMBINASES_2"/>
    <property type="match status" value="1"/>
</dbReference>
<dbReference type="InterPro" id="IPR050639">
    <property type="entry name" value="SSR_resolvase"/>
</dbReference>
<comment type="similarity">
    <text evidence="1">Belongs to the site-specific recombinase resolvase family.</text>
</comment>
<evidence type="ECO:0000256" key="5">
    <source>
        <dbReference type="ARBA" id="ARBA00023172"/>
    </source>
</evidence>
<organism evidence="9 10">
    <name type="scientific">Burkholderia ubonensis</name>
    <dbReference type="NCBI Taxonomy" id="101571"/>
    <lineage>
        <taxon>Bacteria</taxon>
        <taxon>Pseudomonadati</taxon>
        <taxon>Pseudomonadota</taxon>
        <taxon>Betaproteobacteria</taxon>
        <taxon>Burkholderiales</taxon>
        <taxon>Burkholderiaceae</taxon>
        <taxon>Burkholderia</taxon>
        <taxon>Burkholderia cepacia complex</taxon>
    </lineage>
</organism>
<evidence type="ECO:0000256" key="7">
    <source>
        <dbReference type="PROSITE-ProRule" id="PRU10137"/>
    </source>
</evidence>
<dbReference type="SUPFAM" id="SSF53041">
    <property type="entry name" value="Resolvase-like"/>
    <property type="match status" value="1"/>
</dbReference>
<evidence type="ECO:0000256" key="4">
    <source>
        <dbReference type="ARBA" id="ARBA00023125"/>
    </source>
</evidence>
<dbReference type="PANTHER" id="PTHR30461">
    <property type="entry name" value="DNA-INVERTASE FROM LAMBDOID PROPHAGE"/>
    <property type="match status" value="1"/>
</dbReference>
<name>A0ABD4DVC8_9BURK</name>
<feature type="domain" description="Resolvase/invertase-type recombinase catalytic" evidence="8">
    <location>
        <begin position="2"/>
        <end position="136"/>
    </location>
</feature>
<dbReference type="Pfam" id="PF00239">
    <property type="entry name" value="Resolvase"/>
    <property type="match status" value="1"/>
</dbReference>
<evidence type="ECO:0000313" key="10">
    <source>
        <dbReference type="Proteomes" id="UP000057910"/>
    </source>
</evidence>
<dbReference type="GO" id="GO:0015074">
    <property type="term" value="P:DNA integration"/>
    <property type="evidence" value="ECO:0007669"/>
    <property type="project" value="UniProtKB-KW"/>
</dbReference>
<dbReference type="AlphaFoldDB" id="A0ABD4DVC8"/>
<dbReference type="InterPro" id="IPR006119">
    <property type="entry name" value="Resolv_N"/>
</dbReference>
<evidence type="ECO:0000256" key="1">
    <source>
        <dbReference type="ARBA" id="ARBA00009913"/>
    </source>
</evidence>
<dbReference type="Gene3D" id="3.40.50.1390">
    <property type="entry name" value="Resolvase, N-terminal catalytic domain"/>
    <property type="match status" value="1"/>
</dbReference>
<accession>A0ABD4DVC8</accession>
<dbReference type="CDD" id="cd03768">
    <property type="entry name" value="SR_ResInv"/>
    <property type="match status" value="1"/>
</dbReference>
<reference evidence="9 10" key="1">
    <citation type="submission" date="2015-11" db="EMBL/GenBank/DDBJ databases">
        <title>Expanding the genomic diversity of Burkholderia species for the development of highly accurate diagnostics.</title>
        <authorList>
            <person name="Sahl J."/>
            <person name="Keim P."/>
            <person name="Wagner D."/>
        </authorList>
    </citation>
    <scope>NUCLEOTIDE SEQUENCE [LARGE SCALE GENOMIC DNA]</scope>
    <source>
        <strain evidence="9 10">MSMB1585WGS</strain>
    </source>
</reference>
<evidence type="ECO:0000256" key="3">
    <source>
        <dbReference type="ARBA" id="ARBA00023100"/>
    </source>
</evidence>
<dbReference type="Gene3D" id="1.10.10.60">
    <property type="entry name" value="Homeodomain-like"/>
    <property type="match status" value="1"/>
</dbReference>
<feature type="active site" description="O-(5'-phospho-DNA)-serine intermediate" evidence="6 7">
    <location>
        <position position="10"/>
    </location>
</feature>
<comment type="caution">
    <text evidence="9">The sequence shown here is derived from an EMBL/GenBank/DDBJ whole genome shotgun (WGS) entry which is preliminary data.</text>
</comment>
<dbReference type="PANTHER" id="PTHR30461:SF2">
    <property type="entry name" value="SERINE RECOMBINASE PINE-RELATED"/>
    <property type="match status" value="1"/>
</dbReference>
<evidence type="ECO:0000256" key="2">
    <source>
        <dbReference type="ARBA" id="ARBA00022908"/>
    </source>
</evidence>
<dbReference type="PROSITE" id="PS51736">
    <property type="entry name" value="RECOMBINASES_3"/>
    <property type="match status" value="1"/>
</dbReference>
<dbReference type="GO" id="GO:0000150">
    <property type="term" value="F:DNA strand exchange activity"/>
    <property type="evidence" value="ECO:0007669"/>
    <property type="project" value="UniProtKB-KW"/>
</dbReference>
<proteinExistence type="inferred from homology"/>
<keyword evidence="3" id="KW-0230">DNA invertase</keyword>
<keyword evidence="2" id="KW-0229">DNA integration</keyword>
<keyword evidence="5" id="KW-0233">DNA recombination</keyword>
<sequence>MTQLGYARVSTEEQCLDLQFAALNAAGCVQIFTDHGISGSAQERPGLRALLNVARPGDTLVVWRLDRLGRSLSHLIQLMADLQDCGVDFQSLNEAIDTRTPTGRFMFHMIAALAEFERALIAERTRAGMSAARQRGQRIGRPRALTPDQVGIARQMIQRQSMEQVADHFNVHAVTMRRYLQQQMD</sequence>
<dbReference type="InterPro" id="IPR006118">
    <property type="entry name" value="Recombinase_CS"/>
</dbReference>
<dbReference type="Proteomes" id="UP000057910">
    <property type="component" value="Unassembled WGS sequence"/>
</dbReference>
<dbReference type="RefSeq" id="WP_059732575.1">
    <property type="nucleotide sequence ID" value="NZ_LOVR01000002.1"/>
</dbReference>
<evidence type="ECO:0000313" key="9">
    <source>
        <dbReference type="EMBL" id="KVN77970.1"/>
    </source>
</evidence>
<dbReference type="PROSITE" id="PS00397">
    <property type="entry name" value="RECOMBINASES_1"/>
    <property type="match status" value="1"/>
</dbReference>
<gene>
    <name evidence="9" type="ORF">WJ68_23430</name>
</gene>
<dbReference type="InterPro" id="IPR036162">
    <property type="entry name" value="Resolvase-like_N_sf"/>
</dbReference>
<dbReference type="EMBL" id="LPAD01000094">
    <property type="protein sequence ID" value="KVN77970.1"/>
    <property type="molecule type" value="Genomic_DNA"/>
</dbReference>
<evidence type="ECO:0000259" key="8">
    <source>
        <dbReference type="PROSITE" id="PS51736"/>
    </source>
</evidence>
<dbReference type="FunFam" id="3.40.50.1390:FF:000001">
    <property type="entry name" value="DNA recombinase"/>
    <property type="match status" value="1"/>
</dbReference>
<protein>
    <submittedName>
        <fullName evidence="9">DNA resolvase</fullName>
    </submittedName>
</protein>
<dbReference type="GO" id="GO:0003677">
    <property type="term" value="F:DNA binding"/>
    <property type="evidence" value="ECO:0007669"/>
    <property type="project" value="UniProtKB-KW"/>
</dbReference>
<dbReference type="SMART" id="SM00857">
    <property type="entry name" value="Resolvase"/>
    <property type="match status" value="1"/>
</dbReference>